<gene>
    <name evidence="4" type="ORF">SAMEA3906487_00536</name>
</gene>
<protein>
    <submittedName>
        <fullName evidence="4">Putative acetyltransferase</fullName>
    </submittedName>
</protein>
<evidence type="ECO:0000256" key="2">
    <source>
        <dbReference type="ARBA" id="ARBA00023315"/>
    </source>
</evidence>
<feature type="domain" description="N-acetyltransferase" evidence="3">
    <location>
        <begin position="12"/>
        <end position="160"/>
    </location>
</feature>
<organism evidence="4 5">
    <name type="scientific">Bordetella trematum</name>
    <dbReference type="NCBI Taxonomy" id="123899"/>
    <lineage>
        <taxon>Bacteria</taxon>
        <taxon>Pseudomonadati</taxon>
        <taxon>Pseudomonadota</taxon>
        <taxon>Betaproteobacteria</taxon>
        <taxon>Burkholderiales</taxon>
        <taxon>Alcaligenaceae</taxon>
        <taxon>Bordetella</taxon>
    </lineage>
</organism>
<keyword evidence="2" id="KW-0012">Acyltransferase</keyword>
<dbReference type="KEGG" id="btrm:SAMEA390648700536"/>
<reference evidence="4 5" key="1">
    <citation type="submission" date="2016-04" db="EMBL/GenBank/DDBJ databases">
        <authorList>
            <consortium name="Pathogen Informatics"/>
        </authorList>
    </citation>
    <scope>NUCLEOTIDE SEQUENCE [LARGE SCALE GENOMIC DNA]</scope>
    <source>
        <strain evidence="4 5">H044680328</strain>
    </source>
</reference>
<dbReference type="PANTHER" id="PTHR43420">
    <property type="entry name" value="ACETYLTRANSFERASE"/>
    <property type="match status" value="1"/>
</dbReference>
<accession>A0A157QT38</accession>
<dbReference type="AlphaFoldDB" id="A0A157QT38"/>
<dbReference type="PANTHER" id="PTHR43420:SF12">
    <property type="entry name" value="N-ACETYLTRANSFERASE DOMAIN-CONTAINING PROTEIN"/>
    <property type="match status" value="1"/>
</dbReference>
<dbReference type="InterPro" id="IPR050680">
    <property type="entry name" value="YpeA/RimI_acetyltransf"/>
</dbReference>
<feature type="domain" description="N-acetyltransferase" evidence="3">
    <location>
        <begin position="151"/>
        <end position="276"/>
    </location>
</feature>
<evidence type="ECO:0000313" key="4">
    <source>
        <dbReference type="EMBL" id="SAI66997.1"/>
    </source>
</evidence>
<evidence type="ECO:0000256" key="1">
    <source>
        <dbReference type="ARBA" id="ARBA00022679"/>
    </source>
</evidence>
<dbReference type="InterPro" id="IPR016181">
    <property type="entry name" value="Acyl_CoA_acyltransferase"/>
</dbReference>
<dbReference type="STRING" id="123899.SAMEA3906487_00536"/>
<dbReference type="PATRIC" id="fig|123899.6.peg.518"/>
<keyword evidence="1 4" id="KW-0808">Transferase</keyword>
<dbReference type="PROSITE" id="PS51186">
    <property type="entry name" value="GNAT"/>
    <property type="match status" value="2"/>
</dbReference>
<sequence length="283" mass="30434">MGDWRCASLSGLSVQAMAGLMDQAYAGYLVPVQFEAAGLLRRVLAEHIDLQASQQLFDGDEPAGILLVARRGRDSRIAALGVVPAFRGRGLAAWALQRAREQACERGDRCLSLEVIDGNAAARAVYDKAGFVARRRLVGYRHDGAGPGGRIQVAPVQTLIERCLRAYPADMTWQASPLCLAGVASPLLGFESRDGAAVAVVDPIAPVLRLVAFAVDPARRRQGLGRRFMRDLLGHFPGRSWVIPAILPDTLADGFLRATAWERTSLTQSEMILALDEAAPVPG</sequence>
<dbReference type="eggNOG" id="COG0456">
    <property type="taxonomic scope" value="Bacteria"/>
</dbReference>
<dbReference type="Pfam" id="PF00583">
    <property type="entry name" value="Acetyltransf_1"/>
    <property type="match status" value="1"/>
</dbReference>
<proteinExistence type="predicted"/>
<evidence type="ECO:0000313" key="5">
    <source>
        <dbReference type="Proteomes" id="UP000076825"/>
    </source>
</evidence>
<dbReference type="EMBL" id="LT546645">
    <property type="protein sequence ID" value="SAI66997.1"/>
    <property type="molecule type" value="Genomic_DNA"/>
</dbReference>
<evidence type="ECO:0000259" key="3">
    <source>
        <dbReference type="PROSITE" id="PS51186"/>
    </source>
</evidence>
<dbReference type="Gene3D" id="3.40.630.30">
    <property type="match status" value="2"/>
</dbReference>
<keyword evidence="5" id="KW-1185">Reference proteome</keyword>
<name>A0A157QT38_9BORD</name>
<dbReference type="SUPFAM" id="SSF55729">
    <property type="entry name" value="Acyl-CoA N-acyltransferases (Nat)"/>
    <property type="match status" value="2"/>
</dbReference>
<dbReference type="InterPro" id="IPR000182">
    <property type="entry name" value="GNAT_dom"/>
</dbReference>
<dbReference type="CDD" id="cd04301">
    <property type="entry name" value="NAT_SF"/>
    <property type="match status" value="2"/>
</dbReference>
<dbReference type="Proteomes" id="UP000076825">
    <property type="component" value="Chromosome 1"/>
</dbReference>
<dbReference type="GO" id="GO:0016747">
    <property type="term" value="F:acyltransferase activity, transferring groups other than amino-acyl groups"/>
    <property type="evidence" value="ECO:0007669"/>
    <property type="project" value="InterPro"/>
</dbReference>